<sequence length="708" mass="75482">MTDIIEPGGGDPAPEPAAALDRMPTAGQSIVAQRAITAPATVDRAARTVEVVWSTGARARNFVPALGLITEELEMSPNAVRMEALRSGRAPVLDTHRRGGARDVLGRVTAARLDRGRGYATLQFSTAADVEPVWQRIADGTLRAVSVGYRVHRYEPRPDAASGETVHRAVDWEPFEISVVPVPVDRDAAVRAQGEQGLPAPAIEPALPDEDSPMPETTPETPAAPAARDVPAPSAPPTPPQETTVTTTPSPAPAIPAPEPTRAAPDLDAVRAEAQRAERERIAGIDAAVEAARALLPADRITPVRAEAIAQGWTGDQARRALFDALVAHGPRPSIPARPETGPGHDDPAQILDAMAEALAARAMPGYQPQGENARTGRHAEFMGWRPSDMIGELLRARGERSVPRNPTLLAERAFHTSSDFPLLLAAAANKMLLAAYQPAQPTYRQIFLRRDFRDFKPHRHLRIGDFPTLLPLAENGEIQVGTMSESQEIVLLQTFARRIRVTRPMLVNDDLGAFTDFAAAIGRRVAEFENATAYNLLNSATGDGPTLSTGSATVFATGATRANKASTGTVLDTTTIGAGRTAIMKQRTLDGLPISMGQTMRLLVGPNLELAARQATVVVQASEIGKANVFAGFVQPVIEPLIQANRWYLFSDPVAAPVYVYGYLNGAEGPQVATGPVQGADGVEVSVIFDFGVGAIDWRGAWFNPGT</sequence>
<keyword evidence="3" id="KW-1185">Reference proteome</keyword>
<evidence type="ECO:0000313" key="3">
    <source>
        <dbReference type="Proteomes" id="UP000698752"/>
    </source>
</evidence>
<dbReference type="Proteomes" id="UP000698752">
    <property type="component" value="Unassembled WGS sequence"/>
</dbReference>
<feature type="region of interest" description="Disordered" evidence="1">
    <location>
        <begin position="194"/>
        <end position="266"/>
    </location>
</feature>
<protein>
    <submittedName>
        <fullName evidence="2">Terminase</fullName>
    </submittedName>
</protein>
<dbReference type="NCBIfam" id="NF045541">
    <property type="entry name" value="scaf_prot_MCP2"/>
    <property type="match status" value="1"/>
</dbReference>
<comment type="caution">
    <text evidence="2">The sequence shown here is derived from an EMBL/GenBank/DDBJ whole genome shotgun (WGS) entry which is preliminary data.</text>
</comment>
<evidence type="ECO:0000256" key="1">
    <source>
        <dbReference type="SAM" id="MobiDB-lite"/>
    </source>
</evidence>
<name>A0ABS5EQQ1_9PROT</name>
<evidence type="ECO:0000313" key="2">
    <source>
        <dbReference type="EMBL" id="MBR0653348.1"/>
    </source>
</evidence>
<dbReference type="EMBL" id="JAAEDI010000047">
    <property type="protein sequence ID" value="MBR0653348.1"/>
    <property type="molecule type" value="Genomic_DNA"/>
</dbReference>
<feature type="compositionally biased region" description="Low complexity" evidence="1">
    <location>
        <begin position="215"/>
        <end position="232"/>
    </location>
</feature>
<feature type="compositionally biased region" description="Pro residues" evidence="1">
    <location>
        <begin position="250"/>
        <end position="259"/>
    </location>
</feature>
<organism evidence="2 3">
    <name type="scientific">Neoroseomonas terrae</name>
    <dbReference type="NCBI Taxonomy" id="424799"/>
    <lineage>
        <taxon>Bacteria</taxon>
        <taxon>Pseudomonadati</taxon>
        <taxon>Pseudomonadota</taxon>
        <taxon>Alphaproteobacteria</taxon>
        <taxon>Acetobacterales</taxon>
        <taxon>Acetobacteraceae</taxon>
        <taxon>Neoroseomonas</taxon>
    </lineage>
</organism>
<proteinExistence type="predicted"/>
<accession>A0ABS5EQQ1</accession>
<dbReference type="Pfam" id="PF25209">
    <property type="entry name" value="Phage_capsid_4"/>
    <property type="match status" value="1"/>
</dbReference>
<reference evidence="3" key="1">
    <citation type="journal article" date="2021" name="Syst. Appl. Microbiol.">
        <title>Roseomonas hellenica sp. nov., isolated from roots of wild-growing Alkanna tinctoria.</title>
        <authorList>
            <person name="Rat A."/>
            <person name="Naranjo H.D."/>
            <person name="Lebbe L."/>
            <person name="Cnockaert M."/>
            <person name="Krigas N."/>
            <person name="Grigoriadou K."/>
            <person name="Maloupa E."/>
            <person name="Willems A."/>
        </authorList>
    </citation>
    <scope>NUCLEOTIDE SEQUENCE [LARGE SCALE GENOMIC DNA]</scope>
    <source>
        <strain evidence="3">LMG 31159</strain>
    </source>
</reference>
<gene>
    <name evidence="2" type="ORF">GXW78_27095</name>
</gene>